<dbReference type="AlphaFoldDB" id="A0A7V6A1D0"/>
<organism evidence="3">
    <name type="scientific">Desulfobacca acetoxidans</name>
    <dbReference type="NCBI Taxonomy" id="60893"/>
    <lineage>
        <taxon>Bacteria</taxon>
        <taxon>Pseudomonadati</taxon>
        <taxon>Thermodesulfobacteriota</taxon>
        <taxon>Desulfobaccia</taxon>
        <taxon>Desulfobaccales</taxon>
        <taxon>Desulfobaccaceae</taxon>
        <taxon>Desulfobacca</taxon>
    </lineage>
</organism>
<reference evidence="3" key="1">
    <citation type="journal article" date="2020" name="mSystems">
        <title>Genome- and Community-Level Interaction Insights into Carbon Utilization and Element Cycling Functions of Hydrothermarchaeota in Hydrothermal Sediment.</title>
        <authorList>
            <person name="Zhou Z."/>
            <person name="Liu Y."/>
            <person name="Xu W."/>
            <person name="Pan J."/>
            <person name="Luo Z.H."/>
            <person name="Li M."/>
        </authorList>
    </citation>
    <scope>NUCLEOTIDE SEQUENCE [LARGE SCALE GENOMIC DNA]</scope>
    <source>
        <strain evidence="3">SpSt-767</strain>
    </source>
</reference>
<name>A0A7V6A1D0_9BACT</name>
<protein>
    <recommendedName>
        <fullName evidence="2">EF-hand domain-containing protein</fullName>
    </recommendedName>
</protein>
<gene>
    <name evidence="3" type="ORF">ENV52_01515</name>
</gene>
<dbReference type="PROSITE" id="PS50222">
    <property type="entry name" value="EF_HAND_2"/>
    <property type="match status" value="1"/>
</dbReference>
<dbReference type="PROSITE" id="PS51257">
    <property type="entry name" value="PROKAR_LIPOPROTEIN"/>
    <property type="match status" value="1"/>
</dbReference>
<dbReference type="InterPro" id="IPR011992">
    <property type="entry name" value="EF-hand-dom_pair"/>
</dbReference>
<feature type="signal peptide" evidence="1">
    <location>
        <begin position="1"/>
        <end position="20"/>
    </location>
</feature>
<feature type="chain" id="PRO_5030953923" description="EF-hand domain-containing protein" evidence="1">
    <location>
        <begin position="21"/>
        <end position="108"/>
    </location>
</feature>
<keyword evidence="1" id="KW-0732">Signal</keyword>
<comment type="caution">
    <text evidence="3">The sequence shown here is derived from an EMBL/GenBank/DDBJ whole genome shotgun (WGS) entry which is preliminary data.</text>
</comment>
<dbReference type="GO" id="GO:0005509">
    <property type="term" value="F:calcium ion binding"/>
    <property type="evidence" value="ECO:0007669"/>
    <property type="project" value="InterPro"/>
</dbReference>
<dbReference type="SUPFAM" id="SSF47473">
    <property type="entry name" value="EF-hand"/>
    <property type="match status" value="1"/>
</dbReference>
<sequence length="108" mass="11771">MNLLRAVGLLILILAMGCGGGPKTTTYTPNTPIGYEFQRLCSVLGSQNGQISRAQFLANARDKNAANELFNACDINGDNFVTEQEAAQAPYSFENLKTQVMIFQTPRP</sequence>
<dbReference type="EMBL" id="DTGR01000025">
    <property type="protein sequence ID" value="HHS28365.1"/>
    <property type="molecule type" value="Genomic_DNA"/>
</dbReference>
<proteinExistence type="predicted"/>
<evidence type="ECO:0000256" key="1">
    <source>
        <dbReference type="SAM" id="SignalP"/>
    </source>
</evidence>
<accession>A0A7V6A1D0</accession>
<dbReference type="InterPro" id="IPR002048">
    <property type="entry name" value="EF_hand_dom"/>
</dbReference>
<evidence type="ECO:0000313" key="3">
    <source>
        <dbReference type="EMBL" id="HHS28365.1"/>
    </source>
</evidence>
<evidence type="ECO:0000259" key="2">
    <source>
        <dbReference type="PROSITE" id="PS50222"/>
    </source>
</evidence>
<feature type="domain" description="EF-hand" evidence="2">
    <location>
        <begin position="61"/>
        <end position="96"/>
    </location>
</feature>